<keyword evidence="3 4" id="KW-0456">Lyase</keyword>
<evidence type="ECO:0000256" key="3">
    <source>
        <dbReference type="ARBA" id="ARBA00023239"/>
    </source>
</evidence>
<dbReference type="PANTHER" id="PTHR38683">
    <property type="entry name" value="CHORISMATE PYRUVATE-LYASE"/>
    <property type="match status" value="1"/>
</dbReference>
<dbReference type="EMBL" id="CAHJWF010000319">
    <property type="protein sequence ID" value="CAB5506197.1"/>
    <property type="molecule type" value="Genomic_DNA"/>
</dbReference>
<accession>A0ABM8M976</accession>
<evidence type="ECO:0000313" key="5">
    <source>
        <dbReference type="Proteomes" id="UP000626656"/>
    </source>
</evidence>
<proteinExistence type="predicted"/>
<name>A0ABM8M976_9GAMM</name>
<keyword evidence="1" id="KW-0963">Cytoplasm</keyword>
<dbReference type="InterPro" id="IPR007440">
    <property type="entry name" value="Chorismate--pyruvate_lyase"/>
</dbReference>
<evidence type="ECO:0000313" key="4">
    <source>
        <dbReference type="EMBL" id="CAB5506197.1"/>
    </source>
</evidence>
<dbReference type="GO" id="GO:0008813">
    <property type="term" value="F:chorismate lyase activity"/>
    <property type="evidence" value="ECO:0007669"/>
    <property type="project" value="UniProtKB-EC"/>
</dbReference>
<dbReference type="Gene3D" id="3.40.1410.10">
    <property type="entry name" value="Chorismate lyase-like"/>
    <property type="match status" value="1"/>
</dbReference>
<gene>
    <name evidence="4" type="ORF">AZO1586I_1578</name>
</gene>
<organism evidence="4 5">
    <name type="scientific">Bathymodiolus thermophilus thioautotrophic gill symbiont</name>
    <dbReference type="NCBI Taxonomy" id="2360"/>
    <lineage>
        <taxon>Bacteria</taxon>
        <taxon>Pseudomonadati</taxon>
        <taxon>Pseudomonadota</taxon>
        <taxon>Gammaproteobacteria</taxon>
        <taxon>sulfur-oxidizing symbionts</taxon>
    </lineage>
</organism>
<evidence type="ECO:0000256" key="1">
    <source>
        <dbReference type="ARBA" id="ARBA00022490"/>
    </source>
</evidence>
<keyword evidence="2" id="KW-0831">Ubiquinone biosynthesis</keyword>
<reference evidence="4 5" key="1">
    <citation type="submission" date="2020-05" db="EMBL/GenBank/DDBJ databases">
        <authorList>
            <person name="Petersen J."/>
            <person name="Sayavedra L."/>
        </authorList>
    </citation>
    <scope>NUCLEOTIDE SEQUENCE [LARGE SCALE GENOMIC DNA]</scope>
    <source>
        <strain evidence="4">B azoricus SOX ET2 1586I</strain>
    </source>
</reference>
<evidence type="ECO:0000256" key="2">
    <source>
        <dbReference type="ARBA" id="ARBA00022688"/>
    </source>
</evidence>
<dbReference type="Proteomes" id="UP000626656">
    <property type="component" value="Unassembled WGS sequence"/>
</dbReference>
<dbReference type="PANTHER" id="PTHR38683:SF1">
    <property type="entry name" value="CHORISMATE PYRUVATE-LYASE"/>
    <property type="match status" value="1"/>
</dbReference>
<dbReference type="Pfam" id="PF04345">
    <property type="entry name" value="Chor_lyase"/>
    <property type="match status" value="1"/>
</dbReference>
<dbReference type="EC" id="4.1.3.40" evidence="4"/>
<protein>
    <submittedName>
        <fullName evidence="4">Chorismate--pyruvate lyase (EC)</fullName>
        <ecNumber evidence="4">4.1.3.40</ecNumber>
    </submittedName>
</protein>
<dbReference type="InterPro" id="IPR028978">
    <property type="entry name" value="Chorismate_lyase_/UTRA_dom_sf"/>
</dbReference>
<comment type="caution">
    <text evidence="4">The sequence shown here is derived from an EMBL/GenBank/DDBJ whole genome shotgun (WGS) entry which is preliminary data.</text>
</comment>
<dbReference type="SUPFAM" id="SSF64288">
    <property type="entry name" value="Chorismate lyase-like"/>
    <property type="match status" value="1"/>
</dbReference>
<sequence length="158" mass="18044">MPFMNIKNLLWINLDAQMTIPKALEPWLIDNQSLTHKLKQEFEDFAVNVLSQTQGKAHKNEADLVDTRDDCIIREVELLGNQQVMIFARSIIPITNDTKDLRTIGGKPLGEILFNDGSIVRGEMQITHADNLWGRRSTFTIGQTKLLVSEFFLENLYA</sequence>
<keyword evidence="5" id="KW-1185">Reference proteome</keyword>